<evidence type="ECO:0000256" key="3">
    <source>
        <dbReference type="ARBA" id="ARBA00022837"/>
    </source>
</evidence>
<evidence type="ECO:0000256" key="2">
    <source>
        <dbReference type="ARBA" id="ARBA00022737"/>
    </source>
</evidence>
<evidence type="ECO:0000313" key="6">
    <source>
        <dbReference type="EMBL" id="CAD8581972.1"/>
    </source>
</evidence>
<dbReference type="GO" id="GO:0005509">
    <property type="term" value="F:calcium ion binding"/>
    <property type="evidence" value="ECO:0007669"/>
    <property type="project" value="InterPro"/>
</dbReference>
<keyword evidence="2" id="KW-0677">Repeat</keyword>
<dbReference type="PANTHER" id="PTHR45942">
    <property type="entry name" value="PROTEIN PHOSPATASE 3 REGULATORY SUBUNIT B ALPHA ISOFORM TYPE 1"/>
    <property type="match status" value="1"/>
</dbReference>
<dbReference type="PROSITE" id="PS00018">
    <property type="entry name" value="EF_HAND_1"/>
    <property type="match status" value="3"/>
</dbReference>
<dbReference type="InterPro" id="IPR018247">
    <property type="entry name" value="EF_Hand_1_Ca_BS"/>
</dbReference>
<gene>
    <name evidence="6" type="ORF">OMED0929_LOCUS3609</name>
</gene>
<dbReference type="EMBL" id="HBEW01004325">
    <property type="protein sequence ID" value="CAD8581972.1"/>
    <property type="molecule type" value="Transcribed_RNA"/>
</dbReference>
<dbReference type="InterPro" id="IPR002048">
    <property type="entry name" value="EF_hand_dom"/>
</dbReference>
<dbReference type="PROSITE" id="PS50222">
    <property type="entry name" value="EF_HAND_2"/>
    <property type="match status" value="2"/>
</dbReference>
<sequence length="493" mass="56714">MEAEEPPSEDEPPPDALNEENDEEKASSPKHPAVRVLFYCLRAIRRVLPKRPTLSPFDAQVRSARSLRRLKRDFLKFDIDSSGSIDVGELCQVFALDKRSVWTQNILQYFDTDNDGKITFEEFVTTLGVLELATKEAKKLVNKGEIKSSVAFVFAIMDHDGNKMIDRAEFSAILWEYERRKEREFGKLKHIKMENSSMNNALGAYFHEKYIADQRAERREFLRQPRMLVKSAILYLSNQCSSRMSLKDFQQVYEEFPDLFSTIAPVYKKKFKFIMRRCAKLLQELQIGIDDIDTMRKEVIEGVIKKRIERERERGRWDWAQKLGTKTKAVTGDDNQIVNGGLDERAMVEIAQISRLLKGEKVVRPDEESEFLSSFSFCRDGSFLRKESRRVRGPRASGRGRSATETFKMRARQISREPPRSAAEALSALSVSAQKEVVRLLTRECAVQLIAHMGQIQRDVLLSSFKHLVEDVEKLRKQMALEVAALAAANLVY</sequence>
<keyword evidence="1" id="KW-0479">Metal-binding</keyword>
<dbReference type="AlphaFoldDB" id="A0A7S0KJ17"/>
<dbReference type="SUPFAM" id="SSF47473">
    <property type="entry name" value="EF-hand"/>
    <property type="match status" value="1"/>
</dbReference>
<accession>A0A7S0KJ17</accession>
<dbReference type="Pfam" id="PF13499">
    <property type="entry name" value="EF-hand_7"/>
    <property type="match status" value="1"/>
</dbReference>
<keyword evidence="3" id="KW-0106">Calcium</keyword>
<dbReference type="InterPro" id="IPR011992">
    <property type="entry name" value="EF-hand-dom_pair"/>
</dbReference>
<reference evidence="6" key="1">
    <citation type="submission" date="2021-01" db="EMBL/GenBank/DDBJ databases">
        <authorList>
            <person name="Corre E."/>
            <person name="Pelletier E."/>
            <person name="Niang G."/>
            <person name="Scheremetjew M."/>
            <person name="Finn R."/>
            <person name="Kale V."/>
            <person name="Holt S."/>
            <person name="Cochrane G."/>
            <person name="Meng A."/>
            <person name="Brown T."/>
            <person name="Cohen L."/>
        </authorList>
    </citation>
    <scope>NUCLEOTIDE SEQUENCE</scope>
    <source>
        <strain evidence="6">Clade-D-RCC2572</strain>
    </source>
</reference>
<organism evidence="6">
    <name type="scientific">Ostreococcus mediterraneus</name>
    <dbReference type="NCBI Taxonomy" id="1486918"/>
    <lineage>
        <taxon>Eukaryota</taxon>
        <taxon>Viridiplantae</taxon>
        <taxon>Chlorophyta</taxon>
        <taxon>Mamiellophyceae</taxon>
        <taxon>Mamiellales</taxon>
        <taxon>Bathycoccaceae</taxon>
        <taxon>Ostreococcus</taxon>
    </lineage>
</organism>
<evidence type="ECO:0000256" key="4">
    <source>
        <dbReference type="SAM" id="MobiDB-lite"/>
    </source>
</evidence>
<feature type="domain" description="EF-hand" evidence="5">
    <location>
        <begin position="104"/>
        <end position="133"/>
    </location>
</feature>
<feature type="domain" description="EF-hand" evidence="5">
    <location>
        <begin position="65"/>
        <end position="100"/>
    </location>
</feature>
<feature type="region of interest" description="Disordered" evidence="4">
    <location>
        <begin position="1"/>
        <end position="29"/>
    </location>
</feature>
<proteinExistence type="predicted"/>
<evidence type="ECO:0000259" key="5">
    <source>
        <dbReference type="PROSITE" id="PS50222"/>
    </source>
</evidence>
<protein>
    <recommendedName>
        <fullName evidence="5">EF-hand domain-containing protein</fullName>
    </recommendedName>
</protein>
<feature type="compositionally biased region" description="Acidic residues" evidence="4">
    <location>
        <begin position="1"/>
        <end position="23"/>
    </location>
</feature>
<evidence type="ECO:0000256" key="1">
    <source>
        <dbReference type="ARBA" id="ARBA00022723"/>
    </source>
</evidence>
<name>A0A7S0KJ17_9CHLO</name>
<dbReference type="SMART" id="SM00054">
    <property type="entry name" value="EFh"/>
    <property type="match status" value="3"/>
</dbReference>
<dbReference type="Gene3D" id="1.10.238.10">
    <property type="entry name" value="EF-hand"/>
    <property type="match status" value="1"/>
</dbReference>